<dbReference type="PANTHER" id="PTHR21716:SF15">
    <property type="entry name" value="TRANSPORT PROTEIN YRRI-RELATED"/>
    <property type="match status" value="1"/>
</dbReference>
<protein>
    <submittedName>
        <fullName evidence="7">AI-2E family transporter</fullName>
    </submittedName>
</protein>
<organism evidence="7 9">
    <name type="scientific">Brevibacillus composti</name>
    <dbReference type="NCBI Taxonomy" id="2796470"/>
    <lineage>
        <taxon>Bacteria</taxon>
        <taxon>Bacillati</taxon>
        <taxon>Bacillota</taxon>
        <taxon>Bacilli</taxon>
        <taxon>Bacillales</taxon>
        <taxon>Paenibacillaceae</taxon>
        <taxon>Brevibacillus</taxon>
    </lineage>
</organism>
<sequence>MFFPDLHVFLSFRTAYSYGYRREEEHAAVDGFRNSRFLPVAIWLIILLVIGNLLWLLRPVLTAWLRLLSEILLPFLVGLLIAYLLHPIVEVLERRRVPRLIAVLLIYASFVLVIAVAVVNAIPIFTNQLVELADDIPRLTEWYHKWMSEWEAHKYFLPDSISLGVDRVIIQSQEKMSHTISQMVDNARNTLGKLLGFAVVPFVAFYLLKDMKDLHRTGMSLIPARYRKQVLAVLRDVNESLGNYIHGQMLVALIVGLCAYIGYWLIGMPYPFVLAAMVCLTNVIPYVGPIIGAAPAIVVALTISVRMTLFVLAVNVIIQILEGNILSPNVVGRSLQLHPLLIIMALLAGEAIGGIVGLIVAVPVLAVCKVVINRIALIYHES</sequence>
<evidence type="ECO:0000313" key="10">
    <source>
        <dbReference type="Proteomes" id="UP000677234"/>
    </source>
</evidence>
<name>A0A7T5JML1_9BACL</name>
<keyword evidence="5 6" id="KW-0472">Membrane</keyword>
<evidence type="ECO:0000256" key="5">
    <source>
        <dbReference type="ARBA" id="ARBA00023136"/>
    </source>
</evidence>
<gene>
    <name evidence="7" type="ORF">JD108_15135</name>
    <name evidence="8" type="ORF">KDJ56_15080</name>
</gene>
<evidence type="ECO:0000256" key="4">
    <source>
        <dbReference type="ARBA" id="ARBA00022989"/>
    </source>
</evidence>
<proteinExistence type="inferred from homology"/>
<dbReference type="InterPro" id="IPR002549">
    <property type="entry name" value="AI-2E-like"/>
</dbReference>
<reference evidence="7 9" key="1">
    <citation type="submission" date="2020-12" db="EMBL/GenBank/DDBJ databases">
        <title>strain FJAT-54423T represents a novel species of the genus Brevibacillus.</title>
        <authorList>
            <person name="Tang R."/>
        </authorList>
    </citation>
    <scope>NUCLEOTIDE SEQUENCE [LARGE SCALE GENOMIC DNA]</scope>
    <source>
        <strain evidence="7 9">FJAT-54423</strain>
    </source>
</reference>
<feature type="transmembrane region" description="Helical" evidence="6">
    <location>
        <begin position="272"/>
        <end position="291"/>
    </location>
</feature>
<reference evidence="8" key="2">
    <citation type="submission" date="2021-04" db="EMBL/GenBank/DDBJ databases">
        <title>Brevibacillus composti FJAT-54423, complete genome.</title>
        <authorList>
            <person name="Tang R."/>
        </authorList>
    </citation>
    <scope>NUCLEOTIDE SEQUENCE</scope>
    <source>
        <strain evidence="8">FJAT-54424</strain>
    </source>
</reference>
<feature type="transmembrane region" description="Helical" evidence="6">
    <location>
        <begin position="249"/>
        <end position="266"/>
    </location>
</feature>
<keyword evidence="10" id="KW-1185">Reference proteome</keyword>
<dbReference type="GO" id="GO:0016020">
    <property type="term" value="C:membrane"/>
    <property type="evidence" value="ECO:0007669"/>
    <property type="project" value="UniProtKB-SubCell"/>
</dbReference>
<feature type="transmembrane region" description="Helical" evidence="6">
    <location>
        <begin position="97"/>
        <end position="122"/>
    </location>
</feature>
<dbReference type="KEGG" id="bcop:JD108_15135"/>
<dbReference type="EMBL" id="CP073708">
    <property type="protein sequence ID" value="QUO40313.1"/>
    <property type="molecule type" value="Genomic_DNA"/>
</dbReference>
<dbReference type="EMBL" id="CP066308">
    <property type="protein sequence ID" value="QQE73232.1"/>
    <property type="molecule type" value="Genomic_DNA"/>
</dbReference>
<feature type="transmembrane region" description="Helical" evidence="6">
    <location>
        <begin position="341"/>
        <end position="372"/>
    </location>
</feature>
<evidence type="ECO:0000256" key="6">
    <source>
        <dbReference type="SAM" id="Phobius"/>
    </source>
</evidence>
<accession>A0A7T5JML1</accession>
<evidence type="ECO:0000256" key="2">
    <source>
        <dbReference type="ARBA" id="ARBA00009773"/>
    </source>
</evidence>
<dbReference type="GO" id="GO:0055085">
    <property type="term" value="P:transmembrane transport"/>
    <property type="evidence" value="ECO:0007669"/>
    <property type="project" value="TreeGrafter"/>
</dbReference>
<evidence type="ECO:0000313" key="8">
    <source>
        <dbReference type="EMBL" id="QUO40313.1"/>
    </source>
</evidence>
<evidence type="ECO:0000313" key="7">
    <source>
        <dbReference type="EMBL" id="QQE73232.1"/>
    </source>
</evidence>
<dbReference type="Proteomes" id="UP000677234">
    <property type="component" value="Chromosome"/>
</dbReference>
<keyword evidence="4 6" id="KW-1133">Transmembrane helix</keyword>
<keyword evidence="3 6" id="KW-0812">Transmembrane</keyword>
<dbReference type="PANTHER" id="PTHR21716">
    <property type="entry name" value="TRANSMEMBRANE PROTEIN"/>
    <property type="match status" value="1"/>
</dbReference>
<comment type="similarity">
    <text evidence="2">Belongs to the autoinducer-2 exporter (AI-2E) (TC 2.A.86) family.</text>
</comment>
<feature type="transmembrane region" description="Helical" evidence="6">
    <location>
        <begin position="191"/>
        <end position="208"/>
    </location>
</feature>
<feature type="transmembrane region" description="Helical" evidence="6">
    <location>
        <begin position="37"/>
        <end position="57"/>
    </location>
</feature>
<feature type="transmembrane region" description="Helical" evidence="6">
    <location>
        <begin position="63"/>
        <end position="85"/>
    </location>
</feature>
<evidence type="ECO:0000313" key="9">
    <source>
        <dbReference type="Proteomes" id="UP000595847"/>
    </source>
</evidence>
<dbReference type="AlphaFoldDB" id="A0A7T5JML1"/>
<evidence type="ECO:0000256" key="3">
    <source>
        <dbReference type="ARBA" id="ARBA00022692"/>
    </source>
</evidence>
<feature type="transmembrane region" description="Helical" evidence="6">
    <location>
        <begin position="298"/>
        <end position="321"/>
    </location>
</feature>
<dbReference type="Proteomes" id="UP000595847">
    <property type="component" value="Chromosome"/>
</dbReference>
<dbReference type="Pfam" id="PF01594">
    <property type="entry name" value="AI-2E_transport"/>
    <property type="match status" value="1"/>
</dbReference>
<evidence type="ECO:0000256" key="1">
    <source>
        <dbReference type="ARBA" id="ARBA00004141"/>
    </source>
</evidence>
<comment type="subcellular location">
    <subcellularLocation>
        <location evidence="1">Membrane</location>
        <topology evidence="1">Multi-pass membrane protein</topology>
    </subcellularLocation>
</comment>